<dbReference type="GO" id="GO:0016887">
    <property type="term" value="F:ATP hydrolysis activity"/>
    <property type="evidence" value="ECO:0007669"/>
    <property type="project" value="TreeGrafter"/>
</dbReference>
<dbReference type="CDD" id="cd01129">
    <property type="entry name" value="PulE-GspE-like"/>
    <property type="match status" value="1"/>
</dbReference>
<evidence type="ECO:0000313" key="5">
    <source>
        <dbReference type="EMBL" id="TCV90030.1"/>
    </source>
</evidence>
<name>A0A4R3YDD9_9PAST</name>
<keyword evidence="3" id="KW-0067">ATP-binding</keyword>
<dbReference type="InterPro" id="IPR027417">
    <property type="entry name" value="P-loop_NTPase"/>
</dbReference>
<dbReference type="RefSeq" id="WP_132964745.1">
    <property type="nucleotide sequence ID" value="NZ_LEKL01000050.1"/>
</dbReference>
<evidence type="ECO:0000313" key="6">
    <source>
        <dbReference type="EMBL" id="TNG90552.1"/>
    </source>
</evidence>
<dbReference type="GO" id="GO:0005886">
    <property type="term" value="C:plasma membrane"/>
    <property type="evidence" value="ECO:0007669"/>
    <property type="project" value="TreeGrafter"/>
</dbReference>
<evidence type="ECO:0000256" key="3">
    <source>
        <dbReference type="ARBA" id="ARBA00022840"/>
    </source>
</evidence>
<dbReference type="EMBL" id="VDGV01000080">
    <property type="protein sequence ID" value="TNG90552.1"/>
    <property type="molecule type" value="Genomic_DNA"/>
</dbReference>
<dbReference type="Pfam" id="PF00437">
    <property type="entry name" value="T2SSE"/>
    <property type="match status" value="1"/>
</dbReference>
<accession>A0A4R3YDD9</accession>
<dbReference type="SUPFAM" id="SSF52540">
    <property type="entry name" value="P-loop containing nucleoside triphosphate hydrolases"/>
    <property type="match status" value="1"/>
</dbReference>
<comment type="similarity">
    <text evidence="1">Belongs to the GSP E family.</text>
</comment>
<gene>
    <name evidence="5" type="ORF">EDC16_101343</name>
    <name evidence="6" type="ORF">FHQ21_08985</name>
</gene>
<dbReference type="EMBL" id="SMCP01000001">
    <property type="protein sequence ID" value="TCV90030.1"/>
    <property type="molecule type" value="Genomic_DNA"/>
</dbReference>
<keyword evidence="2" id="KW-0547">Nucleotide-binding</keyword>
<dbReference type="PANTHER" id="PTHR30258:SF1">
    <property type="entry name" value="PROTEIN TRANSPORT PROTEIN HOFB HOMOLOG"/>
    <property type="match status" value="1"/>
</dbReference>
<evidence type="ECO:0000313" key="8">
    <source>
        <dbReference type="Proteomes" id="UP000305526"/>
    </source>
</evidence>
<dbReference type="PANTHER" id="PTHR30258">
    <property type="entry name" value="TYPE II SECRETION SYSTEM PROTEIN GSPE-RELATED"/>
    <property type="match status" value="1"/>
</dbReference>
<dbReference type="Pfam" id="PF05157">
    <property type="entry name" value="MshEN"/>
    <property type="match status" value="1"/>
</dbReference>
<keyword evidence="8" id="KW-1185">Reference proteome</keyword>
<evidence type="ECO:0000256" key="2">
    <source>
        <dbReference type="ARBA" id="ARBA00022741"/>
    </source>
</evidence>
<dbReference type="Proteomes" id="UP000294619">
    <property type="component" value="Unassembled WGS sequence"/>
</dbReference>
<sequence>MTGVNSLTIQITALDGQLFEIEPSLWRRNCHEQSLLLRYFALPLQEDQQRLWLGLDSLDNLNACEVFAFLHDKSVEPVILDNSVLKSALQQLTATVSSSVADQLQDYTQAVYRHDIPAVQEDKRDEPVIQLLETIFEQALAQRASDIHFEPIAQLKPQPLLNAQGLQVRFRVDGVLSVNRQIGANFANRLISRVKLLAHLDIAETRLPQDGRFQFTTAFNDVLDFRLSILPTQLGEKAVLRLQQNKPVELAFAELGMTERQQYCFQQALRQPQGLILVTGPTGSGKSISLYTALHNLNQPEKHILTAEDPIEISLPGIVQTQINPAIGLDFKQLLRTFLRQDPDVIMLGEIRDEESAQMAIRAAQTGHLVLSTLHTNDAPSAIGRLKQLGIKEYELESCLLLVVAQRLLRRCCECRQAQQEHCDKCQQGYHGRIGTYQFLQPHFNNKTRDSLPKAEYRLDFASLYHSGMEKVRSGVTDLAEIQRVLGDGNGGI</sequence>
<evidence type="ECO:0000256" key="1">
    <source>
        <dbReference type="ARBA" id="ARBA00006611"/>
    </source>
</evidence>
<evidence type="ECO:0000313" key="7">
    <source>
        <dbReference type="Proteomes" id="UP000294619"/>
    </source>
</evidence>
<dbReference type="PROSITE" id="PS00662">
    <property type="entry name" value="T2SP_E"/>
    <property type="match status" value="1"/>
</dbReference>
<dbReference type="Gene3D" id="3.30.450.90">
    <property type="match status" value="1"/>
</dbReference>
<comment type="caution">
    <text evidence="5">The sequence shown here is derived from an EMBL/GenBank/DDBJ whole genome shotgun (WGS) entry which is preliminary data.</text>
</comment>
<protein>
    <submittedName>
        <fullName evidence="5">Protein transport protein HofB</fullName>
    </submittedName>
    <submittedName>
        <fullName evidence="6">Type II/IV secretion system protein</fullName>
    </submittedName>
</protein>
<reference evidence="5 7" key="1">
    <citation type="submission" date="2019-03" db="EMBL/GenBank/DDBJ databases">
        <title>Genomic Encyclopedia of Type Strains, Phase IV (KMG-IV): sequencing the most valuable type-strain genomes for metagenomic binning, comparative biology and taxonomic classification.</title>
        <authorList>
            <person name="Goeker M."/>
        </authorList>
    </citation>
    <scope>NUCLEOTIDE SEQUENCE [LARGE SCALE GENOMIC DNA]</scope>
    <source>
        <strain evidence="5 7">DSM 28140</strain>
    </source>
</reference>
<dbReference type="GO" id="GO:0005524">
    <property type="term" value="F:ATP binding"/>
    <property type="evidence" value="ECO:0007669"/>
    <property type="project" value="UniProtKB-KW"/>
</dbReference>
<feature type="domain" description="Bacterial type II secretion system protein E" evidence="4">
    <location>
        <begin position="339"/>
        <end position="353"/>
    </location>
</feature>
<dbReference type="Gene3D" id="3.40.50.300">
    <property type="entry name" value="P-loop containing nucleotide triphosphate hydrolases"/>
    <property type="match status" value="1"/>
</dbReference>
<organism evidence="5 7">
    <name type="scientific">Testudinibacter aquarius</name>
    <dbReference type="NCBI Taxonomy" id="1524974"/>
    <lineage>
        <taxon>Bacteria</taxon>
        <taxon>Pseudomonadati</taxon>
        <taxon>Pseudomonadota</taxon>
        <taxon>Gammaproteobacteria</taxon>
        <taxon>Pasteurellales</taxon>
        <taxon>Pasteurellaceae</taxon>
        <taxon>Testudinibacter</taxon>
    </lineage>
</organism>
<dbReference type="InterPro" id="IPR007831">
    <property type="entry name" value="T2SS_GspE_N"/>
</dbReference>
<dbReference type="AlphaFoldDB" id="A0A4R3YDD9"/>
<proteinExistence type="inferred from homology"/>
<reference evidence="6 8" key="2">
    <citation type="submission" date="2019-05" db="EMBL/GenBank/DDBJ databases">
        <title>Pasteurellaceae isolates from reptiles.</title>
        <authorList>
            <person name="Bojesen A.M."/>
            <person name="Lund E."/>
        </authorList>
    </citation>
    <scope>NUCLEOTIDE SEQUENCE [LARGE SCALE GENOMIC DNA]</scope>
    <source>
        <strain evidence="6 8">ELNT2x</strain>
    </source>
</reference>
<evidence type="ECO:0000259" key="4">
    <source>
        <dbReference type="PROSITE" id="PS00662"/>
    </source>
</evidence>
<dbReference type="InterPro" id="IPR001482">
    <property type="entry name" value="T2SS/T4SS_dom"/>
</dbReference>
<dbReference type="Proteomes" id="UP000305526">
    <property type="component" value="Unassembled WGS sequence"/>
</dbReference>